<accession>A0AA86P6R5</accession>
<dbReference type="Proteomes" id="UP001642409">
    <property type="component" value="Unassembled WGS sequence"/>
</dbReference>
<sequence>MKILKLLNDYQKQISCNEVKSIKQFVQSTMTILRENLSPEQINALEQQCQLQQVQETSDLYNFEYQKYPEKERKELEKELKKLFNITFIYDVQNPILALNKYWQTLKLDLSKNYKAQMSCQVMVFETAQRFFQDKLKVTVKQLEEENKEDDEDISDFKFAVTREKAEFYKVPMHELEVLVDLQLHTLNTQPEITKHRVIKQLLDSQTNNQEYVFQLPFSTALKQILCAKLNLEPKLIQDPFIFSVCFTEQLELLERQMQKVLAYASKWKTTLGLKQVRLNNLVTDIDEGISDMSRKTLRPTLKHFMKAFRTNFKASYNDQYMEDSQPNLYTVNIQAQLQKEGVITEFPLAFLAGYVRFLQKMALQIKQSCAEQIQYLETTISESLSIEGNLLMNLKQFNIKEIPAMKTQYLIEGENGPEIRELRQKLQTSIGCSPEHPMTYLRKIAEIITETQKKEYNMIRLDSQAQFYTE</sequence>
<dbReference type="EMBL" id="CAXDID020000196">
    <property type="protein sequence ID" value="CAL6053396.1"/>
    <property type="molecule type" value="Genomic_DNA"/>
</dbReference>
<reference evidence="1" key="1">
    <citation type="submission" date="2023-06" db="EMBL/GenBank/DDBJ databases">
        <authorList>
            <person name="Kurt Z."/>
        </authorList>
    </citation>
    <scope>NUCLEOTIDE SEQUENCE</scope>
</reference>
<organism evidence="1">
    <name type="scientific">Hexamita inflata</name>
    <dbReference type="NCBI Taxonomy" id="28002"/>
    <lineage>
        <taxon>Eukaryota</taxon>
        <taxon>Metamonada</taxon>
        <taxon>Diplomonadida</taxon>
        <taxon>Hexamitidae</taxon>
        <taxon>Hexamitinae</taxon>
        <taxon>Hexamita</taxon>
    </lineage>
</organism>
<keyword evidence="3" id="KW-1185">Reference proteome</keyword>
<dbReference type="AlphaFoldDB" id="A0AA86P6R5"/>
<comment type="caution">
    <text evidence="1">The sequence shown here is derived from an EMBL/GenBank/DDBJ whole genome shotgun (WGS) entry which is preliminary data.</text>
</comment>
<evidence type="ECO:0000313" key="3">
    <source>
        <dbReference type="Proteomes" id="UP001642409"/>
    </source>
</evidence>
<evidence type="ECO:0000313" key="2">
    <source>
        <dbReference type="EMBL" id="CAL6053396.1"/>
    </source>
</evidence>
<evidence type="ECO:0000313" key="1">
    <source>
        <dbReference type="EMBL" id="CAI9932821.1"/>
    </source>
</evidence>
<gene>
    <name evidence="1" type="ORF">HINF_LOCUS20466</name>
    <name evidence="2" type="ORF">HINF_LOCUS45315</name>
</gene>
<name>A0AA86P6R5_9EUKA</name>
<dbReference type="EMBL" id="CATOUU010000526">
    <property type="protein sequence ID" value="CAI9932821.1"/>
    <property type="molecule type" value="Genomic_DNA"/>
</dbReference>
<reference evidence="2 3" key="2">
    <citation type="submission" date="2024-07" db="EMBL/GenBank/DDBJ databases">
        <authorList>
            <person name="Akdeniz Z."/>
        </authorList>
    </citation>
    <scope>NUCLEOTIDE SEQUENCE [LARGE SCALE GENOMIC DNA]</scope>
</reference>
<proteinExistence type="predicted"/>
<protein>
    <submittedName>
        <fullName evidence="2">Hypothetical_protein</fullName>
    </submittedName>
</protein>